<organism evidence="1 2">
    <name type="scientific">Agaricus bisporus var. burnettii (strain JB137-S8 / ATCC MYA-4627 / FGSC 10392)</name>
    <name type="common">White button mushroom</name>
    <dbReference type="NCBI Taxonomy" id="597362"/>
    <lineage>
        <taxon>Eukaryota</taxon>
        <taxon>Fungi</taxon>
        <taxon>Dikarya</taxon>
        <taxon>Basidiomycota</taxon>
        <taxon>Agaricomycotina</taxon>
        <taxon>Agaricomycetes</taxon>
        <taxon>Agaricomycetidae</taxon>
        <taxon>Agaricales</taxon>
        <taxon>Agaricineae</taxon>
        <taxon>Agaricaceae</taxon>
        <taxon>Agaricus</taxon>
    </lineage>
</organism>
<dbReference type="InParanoid" id="K5XG05"/>
<evidence type="ECO:0000313" key="1">
    <source>
        <dbReference type="EMBL" id="EKM73315.1"/>
    </source>
</evidence>
<dbReference type="EMBL" id="JH973032">
    <property type="protein sequence ID" value="EKM73315.1"/>
    <property type="molecule type" value="Genomic_DNA"/>
</dbReference>
<proteinExistence type="predicted"/>
<keyword evidence="2" id="KW-1185">Reference proteome</keyword>
<dbReference type="AlphaFoldDB" id="K5XG05"/>
<dbReference type="RefSeq" id="XP_007336046.1">
    <property type="nucleotide sequence ID" value="XM_007335984.1"/>
</dbReference>
<dbReference type="GeneID" id="18828456"/>
<accession>K5XG05</accession>
<name>K5XG05_AGABU</name>
<gene>
    <name evidence="1" type="ORF">AGABI1DRAFT_135078</name>
</gene>
<protein>
    <submittedName>
        <fullName evidence="1">Uncharacterized protein</fullName>
    </submittedName>
</protein>
<sequence>MSIDISSQGHQKVRLTDSSIRYVPGCPASGEVMMIVKDEISDFLVIRNIDPSLSVDDSFVLPYFLWLLLHLF</sequence>
<reference evidence="2" key="1">
    <citation type="journal article" date="2012" name="Proc. Natl. Acad. Sci. U.S.A.">
        <title>Genome sequence of the button mushroom Agaricus bisporus reveals mechanisms governing adaptation to a humic-rich ecological niche.</title>
        <authorList>
            <person name="Morin E."/>
            <person name="Kohler A."/>
            <person name="Baker A.R."/>
            <person name="Foulongne-Oriol M."/>
            <person name="Lombard V."/>
            <person name="Nagy L.G."/>
            <person name="Ohm R.A."/>
            <person name="Patyshakuliyeva A."/>
            <person name="Brun A."/>
            <person name="Aerts A.L."/>
            <person name="Bailey A.M."/>
            <person name="Billette C."/>
            <person name="Coutinho P.M."/>
            <person name="Deakin G."/>
            <person name="Doddapaneni H."/>
            <person name="Floudas D."/>
            <person name="Grimwood J."/>
            <person name="Hilden K."/>
            <person name="Kuees U."/>
            <person name="LaButti K.M."/>
            <person name="Lapidus A."/>
            <person name="Lindquist E.A."/>
            <person name="Lucas S.M."/>
            <person name="Murat C."/>
            <person name="Riley R.W."/>
            <person name="Salamov A.A."/>
            <person name="Schmutz J."/>
            <person name="Subramanian V."/>
            <person name="Woesten H.A.B."/>
            <person name="Xu J."/>
            <person name="Eastwood D.C."/>
            <person name="Foster G.D."/>
            <person name="Sonnenberg A.S."/>
            <person name="Cullen D."/>
            <person name="de Vries R.P."/>
            <person name="Lundell T."/>
            <person name="Hibbett D.S."/>
            <person name="Henrissat B."/>
            <person name="Burton K.S."/>
            <person name="Kerrigan R.W."/>
            <person name="Challen M.P."/>
            <person name="Grigoriev I.V."/>
            <person name="Martin F."/>
        </authorList>
    </citation>
    <scope>NUCLEOTIDE SEQUENCE [LARGE SCALE GENOMIC DNA]</scope>
    <source>
        <strain evidence="2">JB137-S8 / ATCC MYA-4627 / FGSC 10392</strain>
    </source>
</reference>
<evidence type="ECO:0000313" key="2">
    <source>
        <dbReference type="Proteomes" id="UP000008493"/>
    </source>
</evidence>
<dbReference type="HOGENOM" id="CLU_2721637_0_0_1"/>
<dbReference type="Proteomes" id="UP000008493">
    <property type="component" value="Unassembled WGS sequence"/>
</dbReference>
<dbReference type="KEGG" id="abp:AGABI1DRAFT135078"/>